<dbReference type="InterPro" id="IPR002818">
    <property type="entry name" value="DJ-1/PfpI"/>
</dbReference>
<dbReference type="PANTHER" id="PTHR43130:SF11">
    <property type="entry name" value="TRANSCRIPTIONAL REGULATORY PROTEIN"/>
    <property type="match status" value="1"/>
</dbReference>
<dbReference type="SUPFAM" id="SSF46689">
    <property type="entry name" value="Homeodomain-like"/>
    <property type="match status" value="2"/>
</dbReference>
<proteinExistence type="predicted"/>
<name>A0A5C8KB98_9BACT</name>
<dbReference type="GO" id="GO:0003700">
    <property type="term" value="F:DNA-binding transcription factor activity"/>
    <property type="evidence" value="ECO:0007669"/>
    <property type="project" value="InterPro"/>
</dbReference>
<organism evidence="4 5">
    <name type="scientific">Pontibacter qinzhouensis</name>
    <dbReference type="NCBI Taxonomy" id="2603253"/>
    <lineage>
        <taxon>Bacteria</taxon>
        <taxon>Pseudomonadati</taxon>
        <taxon>Bacteroidota</taxon>
        <taxon>Cytophagia</taxon>
        <taxon>Cytophagales</taxon>
        <taxon>Hymenobacteraceae</taxon>
        <taxon>Pontibacter</taxon>
    </lineage>
</organism>
<dbReference type="InterPro" id="IPR018060">
    <property type="entry name" value="HTH_AraC"/>
</dbReference>
<dbReference type="CDD" id="cd03138">
    <property type="entry name" value="GATase1_AraC_2"/>
    <property type="match status" value="1"/>
</dbReference>
<dbReference type="InterPro" id="IPR009057">
    <property type="entry name" value="Homeodomain-like_sf"/>
</dbReference>
<sequence length="335" mass="37645">MKNIAILVPKGAILGSVEGPRQVFTEVNKLMQSMGKPSLFEVKLVGLTREVSAAGGIYTVFTDVLAQDVKKTDLIIIPALDGDMLLNLQHNQDFIPWIRKQHDKGAEVASLCVGAFLLASTGLVTGKQCATHWMAANDFRRMFPEVNLVEDKIITDEQGIYSSGGAFSYLNLILYLIEKYAGREVAVFMSKAFQIEIERKSQSPFMIFKGQKEHEDEPVKKAQEFIEQHFQEKISIDQLASMLALSRRNLERRFKKATANSIVEYLQRVKIEAAKMSLENSRENINEVMYQVGYSDPKAFRTTFKRITGLSPLQYRSKYNFAAATEAAPLSARSA</sequence>
<dbReference type="AlphaFoldDB" id="A0A5C8KB98"/>
<dbReference type="Gene3D" id="3.40.50.880">
    <property type="match status" value="1"/>
</dbReference>
<dbReference type="Proteomes" id="UP000321926">
    <property type="component" value="Unassembled WGS sequence"/>
</dbReference>
<dbReference type="InterPro" id="IPR029062">
    <property type="entry name" value="Class_I_gatase-like"/>
</dbReference>
<accession>A0A5C8KB98</accession>
<comment type="caution">
    <text evidence="4">The sequence shown here is derived from an EMBL/GenBank/DDBJ whole genome shotgun (WGS) entry which is preliminary data.</text>
</comment>
<dbReference type="Gene3D" id="1.10.10.60">
    <property type="entry name" value="Homeodomain-like"/>
    <property type="match status" value="2"/>
</dbReference>
<protein>
    <submittedName>
        <fullName evidence="4">Helix-turn-helix domain-containing protein</fullName>
    </submittedName>
</protein>
<keyword evidence="5" id="KW-1185">Reference proteome</keyword>
<dbReference type="SUPFAM" id="SSF52317">
    <property type="entry name" value="Class I glutamine amidotransferase-like"/>
    <property type="match status" value="1"/>
</dbReference>
<keyword evidence="1" id="KW-0805">Transcription regulation</keyword>
<dbReference type="GO" id="GO:0043565">
    <property type="term" value="F:sequence-specific DNA binding"/>
    <property type="evidence" value="ECO:0007669"/>
    <property type="project" value="InterPro"/>
</dbReference>
<evidence type="ECO:0000256" key="2">
    <source>
        <dbReference type="ARBA" id="ARBA00023163"/>
    </source>
</evidence>
<dbReference type="EMBL" id="VRTY01000002">
    <property type="protein sequence ID" value="TXK52655.1"/>
    <property type="molecule type" value="Genomic_DNA"/>
</dbReference>
<dbReference type="PROSITE" id="PS01124">
    <property type="entry name" value="HTH_ARAC_FAMILY_2"/>
    <property type="match status" value="1"/>
</dbReference>
<dbReference type="Pfam" id="PF01965">
    <property type="entry name" value="DJ-1_PfpI"/>
    <property type="match status" value="1"/>
</dbReference>
<evidence type="ECO:0000313" key="4">
    <source>
        <dbReference type="EMBL" id="TXK52655.1"/>
    </source>
</evidence>
<evidence type="ECO:0000256" key="1">
    <source>
        <dbReference type="ARBA" id="ARBA00023015"/>
    </source>
</evidence>
<keyword evidence="2" id="KW-0804">Transcription</keyword>
<evidence type="ECO:0000259" key="3">
    <source>
        <dbReference type="PROSITE" id="PS01124"/>
    </source>
</evidence>
<reference evidence="4 5" key="1">
    <citation type="submission" date="2019-08" db="EMBL/GenBank/DDBJ databases">
        <authorList>
            <person name="Shi S."/>
        </authorList>
    </citation>
    <scope>NUCLEOTIDE SEQUENCE [LARGE SCALE GENOMIC DNA]</scope>
    <source>
        <strain evidence="4 5">GY10130</strain>
    </source>
</reference>
<feature type="domain" description="HTH araC/xylS-type" evidence="3">
    <location>
        <begin position="220"/>
        <end position="318"/>
    </location>
</feature>
<dbReference type="InterPro" id="IPR052158">
    <property type="entry name" value="INH-QAR"/>
</dbReference>
<dbReference type="PANTHER" id="PTHR43130">
    <property type="entry name" value="ARAC-FAMILY TRANSCRIPTIONAL REGULATOR"/>
    <property type="match status" value="1"/>
</dbReference>
<dbReference type="RefSeq" id="WP_147919881.1">
    <property type="nucleotide sequence ID" value="NZ_VRTY01000002.1"/>
</dbReference>
<dbReference type="OrthoDB" id="9803764at2"/>
<dbReference type="SMART" id="SM00342">
    <property type="entry name" value="HTH_ARAC"/>
    <property type="match status" value="1"/>
</dbReference>
<gene>
    <name evidence="4" type="ORF">FVR03_00940</name>
</gene>
<dbReference type="Pfam" id="PF12833">
    <property type="entry name" value="HTH_18"/>
    <property type="match status" value="1"/>
</dbReference>
<evidence type="ECO:0000313" key="5">
    <source>
        <dbReference type="Proteomes" id="UP000321926"/>
    </source>
</evidence>